<feature type="domain" description="Ig-like" evidence="19">
    <location>
        <begin position="1168"/>
        <end position="1253"/>
    </location>
</feature>
<dbReference type="InterPro" id="IPR013098">
    <property type="entry name" value="Ig_I-set"/>
</dbReference>
<evidence type="ECO:0000256" key="10">
    <source>
        <dbReference type="ARBA" id="ARBA00022737"/>
    </source>
</evidence>
<feature type="domain" description="Ig-like" evidence="19">
    <location>
        <begin position="2741"/>
        <end position="2824"/>
    </location>
</feature>
<evidence type="ECO:0000256" key="15">
    <source>
        <dbReference type="ARBA" id="ARBA00023319"/>
    </source>
</evidence>
<dbReference type="PROSITE" id="PS00010">
    <property type="entry name" value="ASX_HYDROXYL"/>
    <property type="match status" value="5"/>
</dbReference>
<feature type="domain" description="EGF-like" evidence="18">
    <location>
        <begin position="3759"/>
        <end position="3798"/>
    </location>
</feature>
<dbReference type="InterPro" id="IPR003599">
    <property type="entry name" value="Ig_sub"/>
</dbReference>
<feature type="domain" description="Ig-like" evidence="19">
    <location>
        <begin position="707"/>
        <end position="787"/>
    </location>
</feature>
<feature type="domain" description="Ig-like" evidence="19">
    <location>
        <begin position="2650"/>
        <end position="2736"/>
    </location>
</feature>
<dbReference type="InterPro" id="IPR009017">
    <property type="entry name" value="GFP"/>
</dbReference>
<reference evidence="22" key="1">
    <citation type="journal article" date="2016" name="Genome Biol. Evol.">
        <title>Conserved non-coding elements in the most distant genera of cephalochordates: the Goldilocks principle.</title>
        <authorList>
            <person name="Yue J.X."/>
            <person name="Kozmikova I."/>
            <person name="Ono H."/>
            <person name="Nossa C.W."/>
            <person name="Kozmik Z."/>
            <person name="Putnam N.H."/>
            <person name="Yu J.K."/>
            <person name="Holland L.Z."/>
        </authorList>
    </citation>
    <scope>NUCLEOTIDE SEQUENCE</scope>
</reference>
<dbReference type="FunFam" id="2.60.40.10:FF:001223">
    <property type="entry name" value="Sidekick cell adhesion molecule 1"/>
    <property type="match status" value="1"/>
</dbReference>
<dbReference type="PROSITE" id="PS50092">
    <property type="entry name" value="TSP1"/>
    <property type="match status" value="6"/>
</dbReference>
<evidence type="ECO:0000256" key="12">
    <source>
        <dbReference type="ARBA" id="ARBA00023136"/>
    </source>
</evidence>
<feature type="domain" description="Ig-like" evidence="19">
    <location>
        <begin position="796"/>
        <end position="882"/>
    </location>
</feature>
<dbReference type="FunFam" id="2.60.40.10:FF:000032">
    <property type="entry name" value="palladin isoform X1"/>
    <property type="match status" value="6"/>
</dbReference>
<feature type="domain" description="Ig-like" evidence="19">
    <location>
        <begin position="1351"/>
        <end position="1436"/>
    </location>
</feature>
<dbReference type="Pfam" id="PF07474">
    <property type="entry name" value="G2F"/>
    <property type="match status" value="1"/>
</dbReference>
<dbReference type="FunFam" id="2.60.40.10:FF:000285">
    <property type="entry name" value="Hemicentin 1"/>
    <property type="match status" value="1"/>
</dbReference>
<dbReference type="SMART" id="SM00181">
    <property type="entry name" value="EGF"/>
    <property type="match status" value="8"/>
</dbReference>
<dbReference type="SMART" id="SM00408">
    <property type="entry name" value="IGc2"/>
    <property type="match status" value="29"/>
</dbReference>
<feature type="domain" description="Ig-like" evidence="19">
    <location>
        <begin position="2198"/>
        <end position="2282"/>
    </location>
</feature>
<dbReference type="RefSeq" id="XP_035684824.1">
    <property type="nucleotide sequence ID" value="XM_035828931.1"/>
</dbReference>
<dbReference type="OrthoDB" id="5985519at2759"/>
<feature type="domain" description="Ig-like" evidence="19">
    <location>
        <begin position="2013"/>
        <end position="2101"/>
    </location>
</feature>
<keyword evidence="4" id="KW-0963">Cytoplasm</keyword>
<dbReference type="PROSITE" id="PS01187">
    <property type="entry name" value="EGF_CA"/>
    <property type="match status" value="3"/>
</dbReference>
<evidence type="ECO:0000256" key="2">
    <source>
        <dbReference type="ARBA" id="ARBA00004496"/>
    </source>
</evidence>
<dbReference type="InterPro" id="IPR007110">
    <property type="entry name" value="Ig-like_dom"/>
</dbReference>
<evidence type="ECO:0000256" key="1">
    <source>
        <dbReference type="ARBA" id="ARBA00004370"/>
    </source>
</evidence>
<dbReference type="InterPro" id="IPR009030">
    <property type="entry name" value="Growth_fac_rcpt_cys_sf"/>
</dbReference>
<dbReference type="InterPro" id="IPR000152">
    <property type="entry name" value="EGF-type_Asp/Asn_hydroxyl_site"/>
</dbReference>
<feature type="domain" description="Ig-like" evidence="19">
    <location>
        <begin position="2111"/>
        <end position="2193"/>
    </location>
</feature>
<feature type="domain" description="Ig-like" evidence="19">
    <location>
        <begin position="2286"/>
        <end position="2372"/>
    </location>
</feature>
<dbReference type="InterPro" id="IPR036465">
    <property type="entry name" value="vWFA_dom_sf"/>
</dbReference>
<dbReference type="InterPro" id="IPR052385">
    <property type="entry name" value="Obscurin/Obscurin-like_Reg"/>
</dbReference>
<feature type="domain" description="Ig-like" evidence="19">
    <location>
        <begin position="524"/>
        <end position="605"/>
    </location>
</feature>
<keyword evidence="9 17" id="KW-0732">Signal</keyword>
<keyword evidence="5" id="KW-0964">Secreted</keyword>
<evidence type="ECO:0000256" key="13">
    <source>
        <dbReference type="ARBA" id="ARBA00023157"/>
    </source>
</evidence>
<organism evidence="21 22">
    <name type="scientific">Branchiostoma floridae</name>
    <name type="common">Florida lancelet</name>
    <name type="synonym">Amphioxus</name>
    <dbReference type="NCBI Taxonomy" id="7739"/>
    <lineage>
        <taxon>Eukaryota</taxon>
        <taxon>Metazoa</taxon>
        <taxon>Chordata</taxon>
        <taxon>Cephalochordata</taxon>
        <taxon>Leptocardii</taxon>
        <taxon>Amphioxiformes</taxon>
        <taxon>Branchiostomatidae</taxon>
        <taxon>Branchiostoma</taxon>
    </lineage>
</organism>
<dbReference type="InterPro" id="IPR003598">
    <property type="entry name" value="Ig_sub2"/>
</dbReference>
<evidence type="ECO:0000313" key="21">
    <source>
        <dbReference type="Proteomes" id="UP000001554"/>
    </source>
</evidence>
<dbReference type="Gene3D" id="2.40.155.10">
    <property type="entry name" value="Green fluorescent protein"/>
    <property type="match status" value="1"/>
</dbReference>
<keyword evidence="10" id="KW-0677">Repeat</keyword>
<reference evidence="22" key="3">
    <citation type="submission" date="2025-08" db="UniProtKB">
        <authorList>
            <consortium name="RefSeq"/>
        </authorList>
    </citation>
    <scope>IDENTIFICATION</scope>
</reference>
<dbReference type="GO" id="GO:0005737">
    <property type="term" value="C:cytoplasm"/>
    <property type="evidence" value="ECO:0007669"/>
    <property type="project" value="UniProtKB-SubCell"/>
</dbReference>
<dbReference type="FunFam" id="2.60.40.10:FF:000186">
    <property type="entry name" value="Hemicentin 1"/>
    <property type="match status" value="6"/>
</dbReference>
<feature type="domain" description="Ig-like" evidence="19">
    <location>
        <begin position="2918"/>
        <end position="3004"/>
    </location>
</feature>
<dbReference type="InterPro" id="IPR036383">
    <property type="entry name" value="TSP1_rpt_sf"/>
</dbReference>
<dbReference type="CDD" id="cd00096">
    <property type="entry name" value="Ig"/>
    <property type="match status" value="3"/>
</dbReference>
<evidence type="ECO:0000256" key="16">
    <source>
        <dbReference type="PROSITE-ProRule" id="PRU00076"/>
    </source>
</evidence>
<dbReference type="InterPro" id="IPR013106">
    <property type="entry name" value="Ig_V-set"/>
</dbReference>
<feature type="domain" description="Ig-like" evidence="19">
    <location>
        <begin position="2379"/>
        <end position="2465"/>
    </location>
</feature>
<dbReference type="Gene3D" id="2.10.25.10">
    <property type="entry name" value="Laminin"/>
    <property type="match status" value="7"/>
</dbReference>
<feature type="domain" description="Ig-like" evidence="19">
    <location>
        <begin position="435"/>
        <end position="505"/>
    </location>
</feature>
<feature type="domain" description="Ig-like" evidence="19">
    <location>
        <begin position="1920"/>
        <end position="2008"/>
    </location>
</feature>
<evidence type="ECO:0000256" key="11">
    <source>
        <dbReference type="ARBA" id="ARBA00022837"/>
    </source>
</evidence>
<dbReference type="PANTHER" id="PTHR35971">
    <property type="entry name" value="SI:DKEY-31G6.6"/>
    <property type="match status" value="1"/>
</dbReference>
<evidence type="ECO:0000256" key="17">
    <source>
        <dbReference type="SAM" id="SignalP"/>
    </source>
</evidence>
<feature type="domain" description="Ig-like" evidence="19">
    <location>
        <begin position="2469"/>
        <end position="2554"/>
    </location>
</feature>
<evidence type="ECO:0000259" key="19">
    <source>
        <dbReference type="PROSITE" id="PS50835"/>
    </source>
</evidence>
<dbReference type="Proteomes" id="UP000001554">
    <property type="component" value="Chromosome 8"/>
</dbReference>
<keyword evidence="15" id="KW-0393">Immunoglobulin domain</keyword>
<reference evidence="21" key="2">
    <citation type="journal article" date="2020" name="Nat. Ecol. Evol.">
        <title>Deeply conserved synteny resolves early events in vertebrate evolution.</title>
        <authorList>
            <person name="Simakov O."/>
            <person name="Marletaz F."/>
            <person name="Yue J.X."/>
            <person name="O'Connell B."/>
            <person name="Jenkins J."/>
            <person name="Brandt A."/>
            <person name="Calef R."/>
            <person name="Tung C.H."/>
            <person name="Huang T.K."/>
            <person name="Schmutz J."/>
            <person name="Satoh N."/>
            <person name="Yu J.K."/>
            <person name="Putnam N.H."/>
            <person name="Green R.E."/>
            <person name="Rokhsar D.S."/>
        </authorList>
    </citation>
    <scope>NUCLEOTIDE SEQUENCE [LARGE SCALE GENOMIC DNA]</scope>
    <source>
        <strain evidence="21">S238N-H82</strain>
    </source>
</reference>
<name>A0A9J7LN62_BRAFL</name>
<feature type="domain" description="Ig-like" evidence="19">
    <location>
        <begin position="1535"/>
        <end position="1624"/>
    </location>
</feature>
<evidence type="ECO:0000313" key="22">
    <source>
        <dbReference type="RefSeq" id="XP_035684824.1"/>
    </source>
</evidence>
<dbReference type="InterPro" id="IPR018097">
    <property type="entry name" value="EGF_Ca-bd_CS"/>
</dbReference>
<dbReference type="Pfam" id="PF23560">
    <property type="entry name" value="GBD_Hemicentin"/>
    <property type="match status" value="1"/>
</dbReference>
<feature type="domain" description="EGF-like" evidence="18">
    <location>
        <begin position="3886"/>
        <end position="3926"/>
    </location>
</feature>
<dbReference type="FunFam" id="2.20.100.10:FF:000001">
    <property type="entry name" value="semaphorin-5A isoform X1"/>
    <property type="match status" value="2"/>
</dbReference>
<feature type="domain" description="Nidogen G2 beta-barrel" evidence="20">
    <location>
        <begin position="3438"/>
        <end position="3659"/>
    </location>
</feature>
<dbReference type="Gene3D" id="2.20.100.10">
    <property type="entry name" value="Thrombospondin type-1 (TSP1) repeat"/>
    <property type="match status" value="5"/>
</dbReference>
<keyword evidence="21" id="KW-1185">Reference proteome</keyword>
<dbReference type="InterPro" id="IPR056475">
    <property type="entry name" value="GBD_Hemicentin/VWA7"/>
</dbReference>
<dbReference type="SUPFAM" id="SSF54511">
    <property type="entry name" value="GFP-like"/>
    <property type="match status" value="1"/>
</dbReference>
<feature type="domain" description="Ig-like" evidence="19">
    <location>
        <begin position="1258"/>
        <end position="1346"/>
    </location>
</feature>
<dbReference type="FunFam" id="2.20.100.10:FF:000007">
    <property type="entry name" value="Thrombospondin 1"/>
    <property type="match status" value="4"/>
</dbReference>
<dbReference type="Gene3D" id="2.60.40.10">
    <property type="entry name" value="Immunoglobulins"/>
    <property type="match status" value="29"/>
</dbReference>
<feature type="domain" description="Ig-like" evidence="19">
    <location>
        <begin position="982"/>
        <end position="1067"/>
    </location>
</feature>
<feature type="domain" description="Ig-like" evidence="19">
    <location>
        <begin position="615"/>
        <end position="702"/>
    </location>
</feature>
<feature type="domain" description="Ig-like" evidence="19">
    <location>
        <begin position="889"/>
        <end position="975"/>
    </location>
</feature>
<dbReference type="InterPro" id="IPR006605">
    <property type="entry name" value="G2_nidogen/fibulin_G2F"/>
</dbReference>
<evidence type="ECO:0000259" key="18">
    <source>
        <dbReference type="PROSITE" id="PS50026"/>
    </source>
</evidence>
<evidence type="ECO:0000256" key="4">
    <source>
        <dbReference type="ARBA" id="ARBA00022490"/>
    </source>
</evidence>
<dbReference type="PROSITE" id="PS50993">
    <property type="entry name" value="NIDOGEN_G2"/>
    <property type="match status" value="1"/>
</dbReference>
<dbReference type="FunFam" id="3.40.50.410:FF:000032">
    <property type="entry name" value="Hemicentin 1"/>
    <property type="match status" value="1"/>
</dbReference>
<dbReference type="SUPFAM" id="SSF53300">
    <property type="entry name" value="vWA-like"/>
    <property type="match status" value="1"/>
</dbReference>
<dbReference type="FunFam" id="2.10.25.10:FF:000010">
    <property type="entry name" value="Pro-epidermal growth factor"/>
    <property type="match status" value="1"/>
</dbReference>
<feature type="chain" id="PRO_5039918212" evidence="17">
    <location>
        <begin position="29"/>
        <end position="4160"/>
    </location>
</feature>
<dbReference type="SUPFAM" id="SSF57196">
    <property type="entry name" value="EGF/Laminin"/>
    <property type="match status" value="2"/>
</dbReference>
<feature type="domain" description="Ig-like" evidence="19">
    <location>
        <begin position="1734"/>
        <end position="1822"/>
    </location>
</feature>
<feature type="domain" description="Ig-like" evidence="19">
    <location>
        <begin position="1826"/>
        <end position="1915"/>
    </location>
</feature>
<feature type="domain" description="EGF-like" evidence="18">
    <location>
        <begin position="3958"/>
        <end position="3998"/>
    </location>
</feature>
<keyword evidence="14" id="KW-0325">Glycoprotein</keyword>
<comment type="subcellular location">
    <subcellularLocation>
        <location evidence="2">Cytoplasm</location>
    </subcellularLocation>
    <subcellularLocation>
        <location evidence="1">Membrane</location>
    </subcellularLocation>
    <subcellularLocation>
        <location evidence="3">Secreted</location>
        <location evidence="3">Extracellular space</location>
        <location evidence="3">Extracellular matrix</location>
    </subcellularLocation>
</comment>
<feature type="domain" description="EGF-like" evidence="18">
    <location>
        <begin position="3843"/>
        <end position="3881"/>
    </location>
</feature>
<dbReference type="Pfam" id="PF13927">
    <property type="entry name" value="Ig_3"/>
    <property type="match status" value="9"/>
</dbReference>
<dbReference type="CDD" id="cd11304">
    <property type="entry name" value="Cadherin_repeat"/>
    <property type="match status" value="1"/>
</dbReference>
<evidence type="ECO:0000256" key="14">
    <source>
        <dbReference type="ARBA" id="ARBA00023180"/>
    </source>
</evidence>
<dbReference type="GO" id="GO:0016020">
    <property type="term" value="C:membrane"/>
    <property type="evidence" value="ECO:0007669"/>
    <property type="project" value="UniProtKB-SubCell"/>
</dbReference>
<dbReference type="GeneID" id="118421584"/>
<dbReference type="SUPFAM" id="SSF82895">
    <property type="entry name" value="TSP-1 type 1 repeat"/>
    <property type="match status" value="6"/>
</dbReference>
<dbReference type="CDD" id="cd00054">
    <property type="entry name" value="EGF_CA"/>
    <property type="match status" value="8"/>
</dbReference>
<dbReference type="FunFam" id="2.60.40.10:FF:000004">
    <property type="entry name" value="DCC isoform 1"/>
    <property type="match status" value="1"/>
</dbReference>
<evidence type="ECO:0000256" key="3">
    <source>
        <dbReference type="ARBA" id="ARBA00004498"/>
    </source>
</evidence>
<dbReference type="PROSITE" id="PS50835">
    <property type="entry name" value="IG_LIKE"/>
    <property type="match status" value="29"/>
</dbReference>
<comment type="caution">
    <text evidence="16">Lacks conserved residue(s) required for the propagation of feature annotation.</text>
</comment>
<protein>
    <submittedName>
        <fullName evidence="22">Hemicentin-1-like</fullName>
    </submittedName>
</protein>
<gene>
    <name evidence="22" type="primary">LOC118421584</name>
</gene>
<dbReference type="Pfam" id="PF07645">
    <property type="entry name" value="EGF_CA"/>
    <property type="match status" value="7"/>
</dbReference>
<sequence length="4160" mass="448338">MISGTMVVGVRKIDILLCLCMVWACCMAQDRGETSAPEDVPQGASTLAFVFDITGSMYDDLVQVIEGAAKILETTLSRKEKPLYNYALVPFHDPDIGPVIITTDPEEFQQELRELYVQGGGDCPEMSVGAIKKALEISLPSSFIYVFTDARSKDYYLKPEALRLIQEKQSQVVFVLTGDCGNRTHPGYRAFEDIAATSSGQVFHLEKKDVNQVLNFVRVSLQARKVNLVAQDHNQAGVHELVIPVDNQLREITVSVSGQNPSITVRDPTGLVLSEGNGLTTLLQLESVLVVNVKAPMPGPWTLKASSTGLHTLRVTGLSPLDFTHGFSRKPTRNMTATSPRPVLGIPTYVVLNATGLIPPGVINKLELINLQGLSLIEVPVFPDPEQPYSSLYNVSGILPPEGFFYLRVSGVDVDNFIFQRITPSALNAEIPAEPVVSMVERQPGYYEQTATVVCSVQSVVPFTVQWSKDGKRLGSDLYFRESTNVTWEILDVSIAAEGMYECKAFSIAGVGKARTFLDVREPPPIIVSTIAGSAPPGGNAVLSCIVTSETPFNLTWKREGELLQFLLLPHMEQLANGSLKIQVKDTADEGQYECIAANEGGQVSGMVYLAVQTPPVVTITDDVSTFVTKDNVTIVCTAKGYPKPGIMWLHNGQLLLPSSHYQISGDGSSLTVINARVEDAGNYTCLATNSAGSQRLSVNLKYYEVPTVEVSLASQLVSEGDTAVLECKASGIPAPSLTWLKGDDELRDLPYIRILNGKLEITGVQLGDSGEYVCVATNSAGSTSISSYMEVGLQPTFSVVPVDMGVDIGYNVTLPCESVGSPTPAIRWTHNGQPVNLVSDRKYKQLDNGLFIQNIGLEQEGSYTCIAENALGKMQATLLVTVTGLVSPVVTSVPPSISVTVGSDVRLPCPVLMGNPQPTHQWYKNSQIPLEEEPGILEFAEDRSLLIKTAGLPDSGRYTCSVINVAGSTNVTISLKVQVSPSISEDETEYTVVQGRQVVLTCDADGVPSPTVSWNNQGEPVSGRQGMSISDTGALIISSARPDDSGPYTCTAINPAGVASRQVNLQVFVPPSGRGDDTGDSTNEVTATVDDKVSLPCDVNANPPPVFAWIKDGQVLSGDSARHAITSSGNLDIVAVQVGDSGKYVCVASNVAGNFTKDFHLIVQAIPSISEDETEYTVVQGRQVVLTCDADGVPSPTVSWNNQGEPVSGRQGMSISDTGALIISSARPEDSGPYTCTAINPAGVASRQVNLQVFVPPSGQGTDGTEEVTAMVDSLVELPCKVDAFPPPTFSWIKDGQVLSGNSLHHAVLPSGTLRIATVKVADSGEYKCVATNVAGELTKDYSLNVQVSPSISEDKTEYTVVQGRQVVLTCDADGVPSPTVSWNNQGEPVSGRQGMSISDTGALIISSARPEDSGPYTCTAINPAGVASRQVNLQVFVPPTGDGVQGGSNEVSVTVRNPVSLPCAVDAIPPPTFAWSKDGEPLSGNSLQHVILPSGTLSIAAVEVDDTGTYRCIASNVAGNLTKDFILNVHVPPTVGDGRVPIRDVTVTLNNSVTLDCLVSGIPRPSVRWLKDGEDVKIGNQVQLQNSGDTLQISRTSLQDGGVYMCVATNIAGEDTQSWGVTVWVPPTIPDNQNMITLTPLESEDVSIACQATGVPAPVFVWLKNDRSWPVGDSRVTTEVETTLDSGGQSSVSNYITIRNVKVGDTAIYKCIARNSAGESHKVFNISVIVKPQISGLEPPSPMIVQVGTSLSLECISNGVPAPTVQWRKDGALLSSDGRLTLLSRGQLLNIDTAIQNDEGLYTCTASNEGGQASRDFRVTIHVPSQIAGADIRENITTIAGDMVELQCDASGNPQPVVTWTKVGHQGAERNRWKLLNGGTTLQVVQVQPEDSGTYLCTAMNNAGDDEREYFVKVLVPPTIDLSGSGEDVTTVVNRPVELTCPVEGIPTPQVRWFHNQRPVNQDENIRLTRQGQTLSVSSVQISHQGTFTCIASNIVGQVERTFRLTVQVPPKIVMSEETTNVVSLLGSPLQLQCNASGDPPPTISWLKEGSLITADTPGVQVLGNTLTILAADLKLHSGSYTCFANNAAGEDDHNFNVQIQVVPIIKGPASTEVRTVVGNPVTLQCEADGTPPPSLLWLKDGQTLPQISRLRVLSNGRKLRILSVQMADSGLYTCIASNVVGENQRNFIVTSLVPPRLQDKDVPKDITIIEGESVELNCRSEGSPPPVVTWQKDSQNIRTNTLNDGQTVMLENARVEDSGLYRCLVANPAGNTTKVFNVSVHVPPVITSDESSVTVGVGEAALLTCQAEGVPLPTITWRKDGVFLTNRDSARYRILPSGSVQISSTSVQDAGLYTCMASNEVGTDQQRINLFVHVPPTIGPGAASITTLVNFPALLSCEVTGVPAPTVTWYHEGALLDLDELNYQLLPSGSLRIAAVKLSDQGVFTCQASNTQGTAERDLILQVQEPPIIEEGSTNSVVMVGQVVTLECKVSGVPSPTVEWLKDGSVVPMTDRTSLVSTGLQISAAVVRDSGQYSCTATNAAGTATRQMQLDVQDPPKINDEDPTEVSVVVNTDVVLPCKVQGSPDPRVTWQKRGQILQSGNGFAQRVDGSLEIRRIKVSDSGVYSCVAQNNAGTAVRKVKVFVQVPPAIEDGPRTIITKQGQSVTLPCLSSGRPRPSISWEFNGTPVINANFQHQMLFSGGLQIPIAQLQHTGTYVCKVSNEAGSSSRTMTLEVQAPPLIAPVQTQRTVVEGEDVTLPCEAEGTPVPAITWLKDQQVLSLPTSRLQVSPGQLTIKEAQRDDGGEYVCTAINAAGEDSHSFTLIIFVVPSITKIPGDTKVTKGADIQLECAAEGVPTPMITWTFRGKILPAPSVNGYSSLVVRNARKKDEGTYSCVAENTAGRRKVVAAVKVNLPPRVLQKPESKAVTVAGKVVLTCSVSGDPPPSIRWLKAGEFVQSSNRIRLLENGSLAIYGATAEDQGLYECRAFNEIGTVVAGTAELTLQDSPQIVVEPKDVVVDRGGTILVNCAVMGEPAPSISWQREGITIITEDRVTILPNDSLRIEAAQMPDSGNYICLASNSIGETFVKFRITVRVHGGFSPWQPWESCSTTCGEGVQTRRRQCDNPPPTNNGRSCVGPYTETKTCNPRQCEIDGGWSEWSVWEECSATCGKGVHQRTRSCNNPMPQNGGKPCTGESTQVQDCHADPCPVNGVWGQWSQWQPCDVTCGKGVQTRLRKCDNPAPSYGGLPCEGSDRQTQMCELDACPVDGKWTPWGPWSACSSSCNNGIRTRTRTCNAAEHGGRACPGEDTQVNFCNSLPCPVHGGWGPWTAWGGCSRSCNGGQRKRYRTCNNPQPQHGGQSCAGPAAEIEGCSFEPCPVHGKWSSWTDWSECSATCGRGERIRTRSCNKPEPRYGGNSCLGDSSQVQACRIRSCRGRPTQAHGSIIGTVNNLEFGVATLYANITKSRSGNHRVIAVMTNIPANVGFWLRKLVSILTPVYWTTAFEVGEAVNGYTLTKGIFQRETQVEFPTGETLHMTHNARGLDDSGVLQLDIVLKGDVPHLSSTANIILKDYVEDYVQTGPGQIYAFSTRMFTVDGHMQPYTWNHTIHYDSSLGQMPYLVERLSVSSVGVDYDPDSEILDCKLEASISKGVPSNQCPAGFRLDPVGPYCRDDNECATNNPCSHFCHNAMGKYFCSCPPGLMIAVDGHTCEDTNECEKEKDICPPYQDCLNTFGSFHCAARCSKGYQRSASGNRDCQDLNECEKVPSPCQHECTNTVGGFRCSCRQGYRLLGKNNCVDIDECKGPTKACSPEDRCINTMGSFTCRPVCNKGFRLVTNGSCIDIDECTAGVTECRFNQICRNTQGSYKCVCPRGFHSRAVGFPCTDVDECQRQPRPCAYKCRNLPGSYKCLCPPGQKLLADRRSCAGLWHPDDTDNNVISTRSGCEAGYQEVDGICLDVDECAGPRSKCQHECHNTVGSYQCRCPVGYRVMPSGGTCQDINECIEQNINCGPNKLCFNRRGDYECVDSPCPPNYRRESSSGYCIRDCNPADYKCPTDYAVEYKTLALPYGIDANQDLLRLIAYFEDGRQHPKTTFSITEQESNLPFALRPDKGTGVLYTLRPLKQARSFQMKVRAISYDESRIEYQTTFIIYISVSSYPY</sequence>
<dbReference type="InterPro" id="IPR036179">
    <property type="entry name" value="Ig-like_dom_sf"/>
</dbReference>
<feature type="domain" description="Ig-like" evidence="19">
    <location>
        <begin position="1629"/>
        <end position="1729"/>
    </location>
</feature>
<feature type="signal peptide" evidence="17">
    <location>
        <begin position="1"/>
        <end position="28"/>
    </location>
</feature>
<dbReference type="FunFam" id="2.10.25.10:FF:000210">
    <property type="entry name" value="Hemicentin 1"/>
    <property type="match status" value="1"/>
</dbReference>
<dbReference type="GO" id="GO:0005509">
    <property type="term" value="F:calcium ion binding"/>
    <property type="evidence" value="ECO:0007669"/>
    <property type="project" value="InterPro"/>
</dbReference>
<dbReference type="KEGG" id="bfo:118421584"/>
<dbReference type="PROSITE" id="PS50026">
    <property type="entry name" value="EGF_3"/>
    <property type="match status" value="5"/>
</dbReference>
<dbReference type="PANTHER" id="PTHR35971:SF5">
    <property type="entry name" value="OBSCURIN LIKE CYTOSKELETAL ADAPTOR 1"/>
    <property type="match status" value="1"/>
</dbReference>
<dbReference type="Pfam" id="PF00090">
    <property type="entry name" value="TSP_1"/>
    <property type="match status" value="6"/>
</dbReference>
<dbReference type="InterPro" id="IPR001881">
    <property type="entry name" value="EGF-like_Ca-bd_dom"/>
</dbReference>
<keyword evidence="12" id="KW-0472">Membrane</keyword>
<dbReference type="SUPFAM" id="SSF48726">
    <property type="entry name" value="Immunoglobulin"/>
    <property type="match status" value="29"/>
</dbReference>
<evidence type="ECO:0000256" key="7">
    <source>
        <dbReference type="ARBA" id="ARBA00022536"/>
    </source>
</evidence>
<dbReference type="PROSITE" id="PS01186">
    <property type="entry name" value="EGF_2"/>
    <property type="match status" value="2"/>
</dbReference>
<dbReference type="Gene3D" id="3.40.50.410">
    <property type="entry name" value="von Willebrand factor, type A domain"/>
    <property type="match status" value="1"/>
</dbReference>
<dbReference type="OMA" id="FPSIHWM"/>
<dbReference type="FunFam" id="2.10.25.10:FF:000352">
    <property type="entry name" value="Hemicentin 1"/>
    <property type="match status" value="1"/>
</dbReference>
<evidence type="ECO:0000256" key="6">
    <source>
        <dbReference type="ARBA" id="ARBA00022530"/>
    </source>
</evidence>
<dbReference type="FunFam" id="2.60.40.10:FF:000130">
    <property type="entry name" value="Hemicentin 1"/>
    <property type="match status" value="7"/>
</dbReference>
<feature type="domain" description="EGF-like" evidence="18">
    <location>
        <begin position="3673"/>
        <end position="3712"/>
    </location>
</feature>
<keyword evidence="8" id="KW-0597">Phosphoprotein</keyword>
<dbReference type="Pfam" id="PF07679">
    <property type="entry name" value="I-set"/>
    <property type="match status" value="19"/>
</dbReference>
<dbReference type="Pfam" id="PF14670">
    <property type="entry name" value="FXa_inhibition"/>
    <property type="match status" value="1"/>
</dbReference>
<dbReference type="FunFam" id="2.60.40.10:FF:000503">
    <property type="entry name" value="Hemicentin 1"/>
    <property type="match status" value="1"/>
</dbReference>
<evidence type="ECO:0000256" key="8">
    <source>
        <dbReference type="ARBA" id="ARBA00022553"/>
    </source>
</evidence>
<feature type="domain" description="Ig-like" evidence="19">
    <location>
        <begin position="1441"/>
        <end position="1530"/>
    </location>
</feature>
<keyword evidence="13 16" id="KW-1015">Disulfide bond</keyword>
<dbReference type="SMART" id="SM00406">
    <property type="entry name" value="IGv"/>
    <property type="match status" value="15"/>
</dbReference>
<evidence type="ECO:0000256" key="9">
    <source>
        <dbReference type="ARBA" id="ARBA00022729"/>
    </source>
</evidence>
<dbReference type="InterPro" id="IPR013783">
    <property type="entry name" value="Ig-like_fold"/>
</dbReference>
<feature type="domain" description="Ig-like" evidence="19">
    <location>
        <begin position="3009"/>
        <end position="3094"/>
    </location>
</feature>
<feature type="domain" description="Ig-like" evidence="19">
    <location>
        <begin position="2831"/>
        <end position="2915"/>
    </location>
</feature>
<dbReference type="InterPro" id="IPR000884">
    <property type="entry name" value="TSP1_rpt"/>
</dbReference>
<dbReference type="SMART" id="SM00409">
    <property type="entry name" value="IG"/>
    <property type="match status" value="29"/>
</dbReference>
<keyword evidence="11" id="KW-0106">Calcium</keyword>
<dbReference type="CDD" id="cd00198">
    <property type="entry name" value="vWFA"/>
    <property type="match status" value="1"/>
</dbReference>
<dbReference type="SMART" id="SM00682">
    <property type="entry name" value="G2F"/>
    <property type="match status" value="1"/>
</dbReference>
<keyword evidence="6" id="KW-0272">Extracellular matrix</keyword>
<dbReference type="SMART" id="SM00179">
    <property type="entry name" value="EGF_CA"/>
    <property type="match status" value="8"/>
</dbReference>
<proteinExistence type="predicted"/>
<dbReference type="SMART" id="SM00209">
    <property type="entry name" value="TSP1"/>
    <property type="match status" value="6"/>
</dbReference>
<evidence type="ECO:0000259" key="20">
    <source>
        <dbReference type="PROSITE" id="PS50993"/>
    </source>
</evidence>
<feature type="disulfide bond" evidence="16">
    <location>
        <begin position="3677"/>
        <end position="3687"/>
    </location>
</feature>
<keyword evidence="7 16" id="KW-0245">EGF-like domain</keyword>
<feature type="domain" description="Ig-like" evidence="19">
    <location>
        <begin position="1072"/>
        <end position="1163"/>
    </location>
</feature>
<accession>A0A9J7LN62</accession>
<evidence type="ECO:0000256" key="5">
    <source>
        <dbReference type="ARBA" id="ARBA00022525"/>
    </source>
</evidence>
<feature type="domain" description="Ig-like" evidence="19">
    <location>
        <begin position="2559"/>
        <end position="2645"/>
    </location>
</feature>
<dbReference type="InterPro" id="IPR049883">
    <property type="entry name" value="NOTCH1_EGF-like"/>
</dbReference>
<dbReference type="SUPFAM" id="SSF57184">
    <property type="entry name" value="Growth factor receptor domain"/>
    <property type="match status" value="2"/>
</dbReference>
<dbReference type="InterPro" id="IPR056861">
    <property type="entry name" value="HMCN1-like_VWA"/>
</dbReference>
<dbReference type="Pfam" id="PF25106">
    <property type="entry name" value="VWA_4"/>
    <property type="match status" value="1"/>
</dbReference>
<dbReference type="InterPro" id="IPR000742">
    <property type="entry name" value="EGF"/>
</dbReference>